<proteinExistence type="predicted"/>
<feature type="compositionally biased region" description="Polar residues" evidence="1">
    <location>
        <begin position="383"/>
        <end position="395"/>
    </location>
</feature>
<sequence>MPHAVSALRVTPLLRFVSRLFSIRPAQSARKRQGKFFLFCSDALRLNLSRGMAPINLDDVIHYRPPAKKPYFKPFRAPGSHDRIHSQIPLDRPAPAHPFLSSQHWHSTLPFSGHAPYLQSHFHASSEADTLLAPNELAEEVTIDSSNEFDMDFLNAFSERDASVAISNIRTATRELPDDVSSSDVGQGLSDQRHDDFQGDEHHENNVTSSSQDIIQGGGLEQSTPLYSTSVRDGLCIPVAEEKILRRTEAYENADEATMEGDILPHSNPTIDIAEGNIMDNGQVFDHAGQEKQSTPTDLLPGDAGIEADKLGLKPAACVIGKSMPAEKFNRQPVSESHVVIGQEKDRAAAHDKEGELQRRDAESLSASPKLHQNKTLARSIPPTFQDSEKQSPCSPTEEVTRFCPVLDQPSVVIPNCRFQERGTNDSVSITRMASSNRKRDRDEYISDDSSDDPDGPDDADYVDESGEDAHGNNVPIHRLKRAKRPAVQLQPRPPRQNTKSLLVDGAVQSKVAADQPSPTSLHDIETIPIRGFLTRQISLSRVIYSVTFEEQAEHSCSQRSGRATSHYENKIGSQHSKQPPQKGPRAGKTTGPTRFLSKDDQLLIELKEERSLPWKRIAKYFPGRSEGSLQVRYCTRLKGRKAGNSGHSGRSSNVRNESSYRGTPCKAVQAAGGKSKGTEEGVSRPRYGPPRRRQTVDRYSPV</sequence>
<dbReference type="InterPro" id="IPR001005">
    <property type="entry name" value="SANT/Myb"/>
</dbReference>
<protein>
    <submittedName>
        <fullName evidence="2">Homeodomain-like</fullName>
    </submittedName>
</protein>
<dbReference type="AlphaFoldDB" id="A0A7T6XJF3"/>
<feature type="region of interest" description="Disordered" evidence="1">
    <location>
        <begin position="640"/>
        <end position="703"/>
    </location>
</feature>
<feature type="region of interest" description="Disordered" evidence="1">
    <location>
        <begin position="428"/>
        <end position="502"/>
    </location>
</feature>
<feature type="compositionally biased region" description="Polar residues" evidence="1">
    <location>
        <begin position="646"/>
        <end position="662"/>
    </location>
</feature>
<organism evidence="2 3">
    <name type="scientific">Penicillium digitatum</name>
    <name type="common">Green mold</name>
    <dbReference type="NCBI Taxonomy" id="36651"/>
    <lineage>
        <taxon>Eukaryota</taxon>
        <taxon>Fungi</taxon>
        <taxon>Dikarya</taxon>
        <taxon>Ascomycota</taxon>
        <taxon>Pezizomycotina</taxon>
        <taxon>Eurotiomycetes</taxon>
        <taxon>Eurotiomycetidae</taxon>
        <taxon>Eurotiales</taxon>
        <taxon>Aspergillaceae</taxon>
        <taxon>Penicillium</taxon>
    </lineage>
</organism>
<gene>
    <name evidence="2" type="ORF">Pdw03_6184</name>
</gene>
<dbReference type="SUPFAM" id="SSF46689">
    <property type="entry name" value="Homeodomain-like"/>
    <property type="match status" value="1"/>
</dbReference>
<feature type="region of interest" description="Disordered" evidence="1">
    <location>
        <begin position="554"/>
        <end position="599"/>
    </location>
</feature>
<dbReference type="Gene3D" id="1.10.10.60">
    <property type="entry name" value="Homeodomain-like"/>
    <property type="match status" value="1"/>
</dbReference>
<dbReference type="InterPro" id="IPR009057">
    <property type="entry name" value="Homeodomain-like_sf"/>
</dbReference>
<dbReference type="VEuPathDB" id="FungiDB:PDIP_39280"/>
<evidence type="ECO:0000313" key="3">
    <source>
        <dbReference type="Proteomes" id="UP000595662"/>
    </source>
</evidence>
<feature type="compositionally biased region" description="Acidic residues" evidence="1">
    <location>
        <begin position="446"/>
        <end position="467"/>
    </location>
</feature>
<keyword evidence="2" id="KW-0371">Homeobox</keyword>
<name>A0A7T6XJF3_PENDI</name>
<evidence type="ECO:0000313" key="2">
    <source>
        <dbReference type="EMBL" id="QQK42283.1"/>
    </source>
</evidence>
<evidence type="ECO:0000256" key="1">
    <source>
        <dbReference type="SAM" id="MobiDB-lite"/>
    </source>
</evidence>
<feature type="compositionally biased region" description="Polar residues" evidence="1">
    <location>
        <begin position="555"/>
        <end position="564"/>
    </location>
</feature>
<reference evidence="2 3" key="1">
    <citation type="submission" date="2020-08" db="EMBL/GenBank/DDBJ databases">
        <title>The completed genome sequence of the pathogenic ascomycete fungus Penicillium digitatum.</title>
        <authorList>
            <person name="Wang M."/>
        </authorList>
    </citation>
    <scope>NUCLEOTIDE SEQUENCE [LARGE SCALE GENOMIC DNA]</scope>
    <source>
        <strain evidence="2 3">PdW03</strain>
    </source>
</reference>
<feature type="compositionally biased region" description="Basic and acidic residues" evidence="1">
    <location>
        <begin position="343"/>
        <end position="363"/>
    </location>
</feature>
<feature type="region of interest" description="Disordered" evidence="1">
    <location>
        <begin position="342"/>
        <end position="397"/>
    </location>
</feature>
<dbReference type="KEGG" id="pdp:PDIP_39280"/>
<dbReference type="EMBL" id="CP060775">
    <property type="protein sequence ID" value="QQK42283.1"/>
    <property type="molecule type" value="Genomic_DNA"/>
</dbReference>
<dbReference type="CDD" id="cd00167">
    <property type="entry name" value="SANT"/>
    <property type="match status" value="1"/>
</dbReference>
<dbReference type="GO" id="GO:0003677">
    <property type="term" value="F:DNA binding"/>
    <property type="evidence" value="ECO:0007669"/>
    <property type="project" value="UniProtKB-KW"/>
</dbReference>
<dbReference type="Proteomes" id="UP000595662">
    <property type="component" value="Chromosome 2"/>
</dbReference>
<feature type="compositionally biased region" description="Basic and acidic residues" evidence="1">
    <location>
        <begin position="191"/>
        <end position="205"/>
    </location>
</feature>
<accession>A0A7T6XJF3</accession>
<dbReference type="GeneID" id="26232246"/>
<dbReference type="Pfam" id="PF13921">
    <property type="entry name" value="Myb_DNA-bind_6"/>
    <property type="match status" value="1"/>
</dbReference>
<feature type="region of interest" description="Disordered" evidence="1">
    <location>
        <begin position="175"/>
        <end position="221"/>
    </location>
</feature>
<dbReference type="RefSeq" id="XP_014535760.2">
    <property type="nucleotide sequence ID" value="XM_014680274.2"/>
</dbReference>
<keyword evidence="2" id="KW-0238">DNA-binding</keyword>